<dbReference type="AlphaFoldDB" id="A0A9K3KH70"/>
<name>A0A9K3KH70_9STRA</name>
<dbReference type="Proteomes" id="UP000693970">
    <property type="component" value="Unassembled WGS sequence"/>
</dbReference>
<comment type="caution">
    <text evidence="1">The sequence shown here is derived from an EMBL/GenBank/DDBJ whole genome shotgun (WGS) entry which is preliminary data.</text>
</comment>
<accession>A0A9K3KH70</accession>
<gene>
    <name evidence="1" type="ORF">IV203_021056</name>
</gene>
<evidence type="ECO:0000313" key="1">
    <source>
        <dbReference type="EMBL" id="KAG7343111.1"/>
    </source>
</evidence>
<protein>
    <submittedName>
        <fullName evidence="1">Uncharacterized protein</fullName>
    </submittedName>
</protein>
<organism evidence="1 2">
    <name type="scientific">Nitzschia inconspicua</name>
    <dbReference type="NCBI Taxonomy" id="303405"/>
    <lineage>
        <taxon>Eukaryota</taxon>
        <taxon>Sar</taxon>
        <taxon>Stramenopiles</taxon>
        <taxon>Ochrophyta</taxon>
        <taxon>Bacillariophyta</taxon>
        <taxon>Bacillariophyceae</taxon>
        <taxon>Bacillariophycidae</taxon>
        <taxon>Bacillariales</taxon>
        <taxon>Bacillariaceae</taxon>
        <taxon>Nitzschia</taxon>
    </lineage>
</organism>
<proteinExistence type="predicted"/>
<keyword evidence="2" id="KW-1185">Reference proteome</keyword>
<dbReference type="EMBL" id="JAGRRH010000024">
    <property type="protein sequence ID" value="KAG7343111.1"/>
    <property type="molecule type" value="Genomic_DNA"/>
</dbReference>
<reference evidence="1" key="1">
    <citation type="journal article" date="2021" name="Sci. Rep.">
        <title>Diploid genomic architecture of Nitzschia inconspicua, an elite biomass production diatom.</title>
        <authorList>
            <person name="Oliver A."/>
            <person name="Podell S."/>
            <person name="Pinowska A."/>
            <person name="Traller J.C."/>
            <person name="Smith S.R."/>
            <person name="McClure R."/>
            <person name="Beliaev A."/>
            <person name="Bohutskyi P."/>
            <person name="Hill E.A."/>
            <person name="Rabines A."/>
            <person name="Zheng H."/>
            <person name="Allen L.Z."/>
            <person name="Kuo A."/>
            <person name="Grigoriev I.V."/>
            <person name="Allen A.E."/>
            <person name="Hazlebeck D."/>
            <person name="Allen E.E."/>
        </authorList>
    </citation>
    <scope>NUCLEOTIDE SEQUENCE</scope>
    <source>
        <strain evidence="1">Hildebrandi</strain>
    </source>
</reference>
<sequence length="130" mass="14672">MHPRYKDKIAPEVAVQLYQVSVRDPNACRAKAAERMKMAIGGTLTMKVARKSLSFALCYRKVDMMNIVTKTTNPLNDPSEMMMHLQKADSMLFESYVRALELHLVANKNDVDSSPCLAEPHSFGCDRFFG</sequence>
<reference evidence="1" key="2">
    <citation type="submission" date="2021-04" db="EMBL/GenBank/DDBJ databases">
        <authorList>
            <person name="Podell S."/>
        </authorList>
    </citation>
    <scope>NUCLEOTIDE SEQUENCE</scope>
    <source>
        <strain evidence="1">Hildebrandi</strain>
    </source>
</reference>
<evidence type="ECO:0000313" key="2">
    <source>
        <dbReference type="Proteomes" id="UP000693970"/>
    </source>
</evidence>